<dbReference type="EMBL" id="LPUR01000011">
    <property type="protein sequence ID" value="KXH83278.1"/>
    <property type="molecule type" value="Genomic_DNA"/>
</dbReference>
<proteinExistence type="predicted"/>
<dbReference type="SUPFAM" id="SSF52777">
    <property type="entry name" value="CoA-dependent acyltransferases"/>
    <property type="match status" value="1"/>
</dbReference>
<evidence type="ECO:0000313" key="2">
    <source>
        <dbReference type="Proteomes" id="UP000070513"/>
    </source>
</evidence>
<gene>
    <name evidence="1" type="ORF">AU378_12745</name>
</gene>
<dbReference type="InterPro" id="IPR023213">
    <property type="entry name" value="CAT-like_dom_sf"/>
</dbReference>
<accession>A0A135WEE2</accession>
<organism evidence="1 2">
    <name type="scientific">Chryseobacterium kwangjuense</name>
    <dbReference type="NCBI Taxonomy" id="267125"/>
    <lineage>
        <taxon>Bacteria</taxon>
        <taxon>Pseudomonadati</taxon>
        <taxon>Bacteroidota</taxon>
        <taxon>Flavobacteriia</taxon>
        <taxon>Flavobacteriales</taxon>
        <taxon>Weeksellaceae</taxon>
        <taxon>Chryseobacterium group</taxon>
        <taxon>Chryseobacterium</taxon>
    </lineage>
</organism>
<comment type="caution">
    <text evidence="1">The sequence shown here is derived from an EMBL/GenBank/DDBJ whole genome shotgun (WGS) entry which is preliminary data.</text>
</comment>
<reference evidence="1 2" key="2">
    <citation type="journal article" date="2016" name="Genome Announc.">
        <title>Draft Genome Sequence of a Biocontrol Rhizobacterium, Chryseobacterium kwangjuense Strain KJ1R5, Isolated from Pepper (Capsicum annuum).</title>
        <authorList>
            <person name="Jeong J.J."/>
            <person name="Park H."/>
            <person name="Park B.H."/>
            <person name="Mannaa M."/>
            <person name="Sang M.K."/>
            <person name="Choi I.G."/>
            <person name="Kim K.D."/>
        </authorList>
    </citation>
    <scope>NUCLEOTIDE SEQUENCE [LARGE SCALE GENOMIC DNA]</scope>
    <source>
        <strain evidence="1 2">KJ1R5</strain>
    </source>
</reference>
<evidence type="ECO:0000313" key="1">
    <source>
        <dbReference type="EMBL" id="KXH83278.1"/>
    </source>
</evidence>
<dbReference type="Proteomes" id="UP000070513">
    <property type="component" value="Unassembled WGS sequence"/>
</dbReference>
<sequence length="441" mass="51644">MEAIYHYPFIRQIKDFYRYRAQGNIFLEVDVYFRKADLDKINASISKLHQKYSLLNCRFILKEDMLYFDDSVKNQEVYFKELPENNSIQNPNDYFHPKRLINQSLDIHNVPLIYYHLYKNDEVMIFKIFAHHMLCDANGLQKIKNDFISFYNGAEVTETYNFGEYSVKRNNRLFKSLEGNYKYWKNILAAYDDSVISPIDFAGFNSKSYGEKITSLVHASYYTPTDEYSRQGKSYHDSFMIENFDEIQSALQKMKISWISVFMLAFSKTAYAYQGKSLIGLLVSGKNDVFSMNSIGEYSGESFYPAEDQDLSPENLLAATNSFMTVSKHLIFNYALLNWDEEKFFRKICKSFINLSIVDGFSCEEGKLKKFEAIDLIFLELEPLLFLSKSDGLVYINWRFNTSKISEQTMIQIAEDFTGNFRKCLSSCLEMHQKSLQNTMI</sequence>
<evidence type="ECO:0008006" key="3">
    <source>
        <dbReference type="Google" id="ProtNLM"/>
    </source>
</evidence>
<dbReference type="OrthoDB" id="1216649at2"/>
<dbReference type="RefSeq" id="WP_062651681.1">
    <property type="nucleotide sequence ID" value="NZ_LPUR01000011.1"/>
</dbReference>
<dbReference type="Gene3D" id="3.30.559.10">
    <property type="entry name" value="Chloramphenicol acetyltransferase-like domain"/>
    <property type="match status" value="1"/>
</dbReference>
<dbReference type="AlphaFoldDB" id="A0A135WEE2"/>
<reference evidence="2" key="1">
    <citation type="submission" date="2015-12" db="EMBL/GenBank/DDBJ databases">
        <title>Genome sequence of a biocontrol rhizobacterium Chryseobacterium kwangjuense strain KJ1R5 isolated from pepper (Capsicum annuum L.).</title>
        <authorList>
            <person name="Jeong J.-J."/>
            <person name="Park H."/>
            <person name="Mannaa M."/>
            <person name="Sang M.K."/>
            <person name="Choi I.-G."/>
            <person name="Kim K.D."/>
        </authorList>
    </citation>
    <scope>NUCLEOTIDE SEQUENCE [LARGE SCALE GENOMIC DNA]</scope>
    <source>
        <strain evidence="2">KJ1R5</strain>
    </source>
</reference>
<name>A0A135WEE2_9FLAO</name>
<dbReference type="Gene3D" id="3.30.559.30">
    <property type="entry name" value="Nonribosomal peptide synthetase, condensation domain"/>
    <property type="match status" value="1"/>
</dbReference>
<protein>
    <recommendedName>
        <fullName evidence="3">Condensation domain-containing protein</fullName>
    </recommendedName>
</protein>